<dbReference type="InterPro" id="IPR052319">
    <property type="entry name" value="Centriolar_ciliogenesis_assoc"/>
</dbReference>
<keyword evidence="6" id="KW-0206">Cytoskeleton</keyword>
<dbReference type="GO" id="GO:0097730">
    <property type="term" value="C:non-motile cilium"/>
    <property type="evidence" value="ECO:0007669"/>
    <property type="project" value="TreeGrafter"/>
</dbReference>
<evidence type="ECO:0000256" key="6">
    <source>
        <dbReference type="ARBA" id="ARBA00023212"/>
    </source>
</evidence>
<organism evidence="9 10">
    <name type="scientific">Eolophus roseicapilla</name>
    <name type="common">Galah cockatoo</name>
    <name type="synonym">Cacatua roseicapilla</name>
    <dbReference type="NCBI Taxonomy" id="176039"/>
    <lineage>
        <taxon>Eukaryota</taxon>
        <taxon>Metazoa</taxon>
        <taxon>Chordata</taxon>
        <taxon>Craniata</taxon>
        <taxon>Vertebrata</taxon>
        <taxon>Euteleostomi</taxon>
        <taxon>Archelosauria</taxon>
        <taxon>Archosauria</taxon>
        <taxon>Dinosauria</taxon>
        <taxon>Saurischia</taxon>
        <taxon>Theropoda</taxon>
        <taxon>Coelurosauria</taxon>
        <taxon>Aves</taxon>
        <taxon>Neognathae</taxon>
        <taxon>Neoaves</taxon>
        <taxon>Telluraves</taxon>
        <taxon>Australaves</taxon>
        <taxon>Psittaciformes</taxon>
        <taxon>Cacatuidae</taxon>
        <taxon>Eolophus</taxon>
    </lineage>
</organism>
<evidence type="ECO:0000256" key="3">
    <source>
        <dbReference type="ARBA" id="ARBA00010091"/>
    </source>
</evidence>
<comment type="subcellular location">
    <subcellularLocation>
        <location evidence="2">Cell projection</location>
        <location evidence="2">Cilium</location>
    </subcellularLocation>
    <subcellularLocation>
        <location evidence="1">Cytoplasm</location>
        <location evidence="1">Cytoskeleton</location>
        <location evidence="1">Microtubule organizing center</location>
        <location evidence="1">Centrosome</location>
        <location evidence="1">Centriole</location>
    </subcellularLocation>
</comment>
<dbReference type="GO" id="GO:0005814">
    <property type="term" value="C:centriole"/>
    <property type="evidence" value="ECO:0007669"/>
    <property type="project" value="UniProtKB-SubCell"/>
</dbReference>
<dbReference type="GO" id="GO:0060271">
    <property type="term" value="P:cilium assembly"/>
    <property type="evidence" value="ECO:0007669"/>
    <property type="project" value="TreeGrafter"/>
</dbReference>
<sequence>DQRQELRWSIREQMLCKAELPGKPPQHIYVPNTYTVPTEKKRAALRWEVRWDLANGLIPRKA</sequence>
<keyword evidence="10" id="KW-1185">Reference proteome</keyword>
<evidence type="ECO:0000313" key="9">
    <source>
        <dbReference type="EMBL" id="NXD63276.1"/>
    </source>
</evidence>
<proteinExistence type="inferred from homology"/>
<dbReference type="PANTHER" id="PTHR34174">
    <property type="entry name" value="HYDROLETHALUS SYNDROME PROTEIN 1"/>
    <property type="match status" value="1"/>
</dbReference>
<protein>
    <submittedName>
        <fullName evidence="9">HYLS1 protein</fullName>
    </submittedName>
</protein>
<evidence type="ECO:0000256" key="1">
    <source>
        <dbReference type="ARBA" id="ARBA00004114"/>
    </source>
</evidence>
<comment type="caution">
    <text evidence="9">The sequence shown here is derived from an EMBL/GenBank/DDBJ whole genome shotgun (WGS) entry which is preliminary data.</text>
</comment>
<keyword evidence="7" id="KW-0966">Cell projection</keyword>
<comment type="similarity">
    <text evidence="3">Belongs to the HYLS1 family.</text>
</comment>
<name>A0A851XAK7_EOLRO</name>
<feature type="non-terminal residue" evidence="9">
    <location>
        <position position="1"/>
    </location>
</feature>
<dbReference type="AlphaFoldDB" id="A0A851XAK7"/>
<dbReference type="EMBL" id="WBNI01000062">
    <property type="protein sequence ID" value="NXD63276.1"/>
    <property type="molecule type" value="Genomic_DNA"/>
</dbReference>
<feature type="domain" description="Centriolar and ciliogenesis-associated protein HYLS1 C-terminal" evidence="8">
    <location>
        <begin position="1"/>
        <end position="54"/>
    </location>
</feature>
<keyword evidence="5" id="KW-0970">Cilium biogenesis/degradation</keyword>
<dbReference type="Proteomes" id="UP000637704">
    <property type="component" value="Unassembled WGS sequence"/>
</dbReference>
<keyword evidence="4" id="KW-0963">Cytoplasm</keyword>
<evidence type="ECO:0000313" key="10">
    <source>
        <dbReference type="Proteomes" id="UP000637704"/>
    </source>
</evidence>
<gene>
    <name evidence="9" type="primary">Hyls1</name>
    <name evidence="9" type="ORF">EOLROS_R10279</name>
</gene>
<dbReference type="Pfam" id="PF15311">
    <property type="entry name" value="HYLS1_C"/>
    <property type="match status" value="1"/>
</dbReference>
<evidence type="ECO:0000259" key="8">
    <source>
        <dbReference type="Pfam" id="PF15311"/>
    </source>
</evidence>
<evidence type="ECO:0000256" key="2">
    <source>
        <dbReference type="ARBA" id="ARBA00004138"/>
    </source>
</evidence>
<reference evidence="9" key="1">
    <citation type="submission" date="2019-09" db="EMBL/GenBank/DDBJ databases">
        <title>Bird 10,000 Genomes (B10K) Project - Family phase.</title>
        <authorList>
            <person name="Zhang G."/>
        </authorList>
    </citation>
    <scope>NUCLEOTIDE SEQUENCE</scope>
    <source>
        <strain evidence="9">B10K-DU-025-06</strain>
        <tissue evidence="9">Mixed tissue sample</tissue>
    </source>
</reference>
<evidence type="ECO:0000256" key="7">
    <source>
        <dbReference type="ARBA" id="ARBA00023273"/>
    </source>
</evidence>
<feature type="non-terminal residue" evidence="9">
    <location>
        <position position="62"/>
    </location>
</feature>
<dbReference type="PANTHER" id="PTHR34174:SF1">
    <property type="entry name" value="CENTRIOLAR AND CILIOGENESIS-ASSOCIATED PROTEIN HYLS1"/>
    <property type="match status" value="1"/>
</dbReference>
<accession>A0A851XAK7</accession>
<evidence type="ECO:0000256" key="5">
    <source>
        <dbReference type="ARBA" id="ARBA00022794"/>
    </source>
</evidence>
<dbReference type="InterPro" id="IPR027918">
    <property type="entry name" value="HYLS1_C_dom"/>
</dbReference>
<evidence type="ECO:0000256" key="4">
    <source>
        <dbReference type="ARBA" id="ARBA00022490"/>
    </source>
</evidence>